<gene>
    <name evidence="13" type="primary">fimU</name>
    <name evidence="13" type="ORF">GCM10009304_29410</name>
</gene>
<protein>
    <recommendedName>
        <fullName evidence="2">Type II secretion system protein H</fullName>
    </recommendedName>
    <alternativeName>
        <fullName evidence="10">General secretion pathway protein H</fullName>
    </alternativeName>
</protein>
<evidence type="ECO:0000256" key="4">
    <source>
        <dbReference type="ARBA" id="ARBA00022481"/>
    </source>
</evidence>
<reference evidence="13" key="1">
    <citation type="journal article" date="2014" name="Int. J. Syst. Evol. Microbiol.">
        <title>Complete genome sequence of Corynebacterium casei LMG S-19264T (=DSM 44701T), isolated from a smear-ripened cheese.</title>
        <authorList>
            <consortium name="US DOE Joint Genome Institute (JGI-PGF)"/>
            <person name="Walter F."/>
            <person name="Albersmeier A."/>
            <person name="Kalinowski J."/>
            <person name="Ruckert C."/>
        </authorList>
    </citation>
    <scope>NUCLEOTIDE SEQUENCE</scope>
    <source>
        <strain evidence="13">JCM 30078</strain>
    </source>
</reference>
<evidence type="ECO:0000256" key="9">
    <source>
        <dbReference type="ARBA" id="ARBA00025772"/>
    </source>
</evidence>
<dbReference type="Pfam" id="PF07963">
    <property type="entry name" value="N_methyl"/>
    <property type="match status" value="1"/>
</dbReference>
<evidence type="ECO:0000256" key="5">
    <source>
        <dbReference type="ARBA" id="ARBA00022519"/>
    </source>
</evidence>
<evidence type="ECO:0000256" key="11">
    <source>
        <dbReference type="SAM" id="Phobius"/>
    </source>
</evidence>
<keyword evidence="3" id="KW-1003">Cell membrane</keyword>
<dbReference type="Pfam" id="PF12019">
    <property type="entry name" value="GspH"/>
    <property type="match status" value="1"/>
</dbReference>
<evidence type="ECO:0000256" key="3">
    <source>
        <dbReference type="ARBA" id="ARBA00022475"/>
    </source>
</evidence>
<keyword evidence="14" id="KW-1185">Reference proteome</keyword>
<reference evidence="13" key="2">
    <citation type="submission" date="2020-09" db="EMBL/GenBank/DDBJ databases">
        <authorList>
            <person name="Sun Q."/>
            <person name="Ohkuma M."/>
        </authorList>
    </citation>
    <scope>NUCLEOTIDE SEQUENCE</scope>
    <source>
        <strain evidence="13">JCM 30078</strain>
    </source>
</reference>
<keyword evidence="5" id="KW-0997">Cell inner membrane</keyword>
<evidence type="ECO:0000256" key="6">
    <source>
        <dbReference type="ARBA" id="ARBA00022692"/>
    </source>
</evidence>
<dbReference type="GO" id="GO:0015628">
    <property type="term" value="P:protein secretion by the type II secretion system"/>
    <property type="evidence" value="ECO:0007669"/>
    <property type="project" value="InterPro"/>
</dbReference>
<evidence type="ECO:0000256" key="8">
    <source>
        <dbReference type="ARBA" id="ARBA00023136"/>
    </source>
</evidence>
<evidence type="ECO:0000256" key="10">
    <source>
        <dbReference type="ARBA" id="ARBA00030775"/>
    </source>
</evidence>
<comment type="subcellular location">
    <subcellularLocation>
        <location evidence="1">Cell inner membrane</location>
        <topology evidence="1">Single-pass membrane protein</topology>
    </subcellularLocation>
</comment>
<dbReference type="GO" id="GO:0005886">
    <property type="term" value="C:plasma membrane"/>
    <property type="evidence" value="ECO:0007669"/>
    <property type="project" value="UniProtKB-SubCell"/>
</dbReference>
<dbReference type="SUPFAM" id="SSF54523">
    <property type="entry name" value="Pili subunits"/>
    <property type="match status" value="1"/>
</dbReference>
<feature type="transmembrane region" description="Helical" evidence="11">
    <location>
        <begin position="12"/>
        <end position="33"/>
    </location>
</feature>
<dbReference type="InterPro" id="IPR045584">
    <property type="entry name" value="Pilin-like"/>
</dbReference>
<dbReference type="AlphaFoldDB" id="A0A917PZH2"/>
<dbReference type="RefSeq" id="WP_188984001.1">
    <property type="nucleotide sequence ID" value="NZ_BMPO01000006.1"/>
</dbReference>
<dbReference type="Gene3D" id="3.55.40.10">
    <property type="entry name" value="minor pseudopilin epsh domain"/>
    <property type="match status" value="1"/>
</dbReference>
<keyword evidence="7 11" id="KW-1133">Transmembrane helix</keyword>
<dbReference type="InterPro" id="IPR012902">
    <property type="entry name" value="N_methyl_site"/>
</dbReference>
<evidence type="ECO:0000256" key="2">
    <source>
        <dbReference type="ARBA" id="ARBA00021549"/>
    </source>
</evidence>
<keyword evidence="6 11" id="KW-0812">Transmembrane</keyword>
<keyword evidence="4" id="KW-0488">Methylation</keyword>
<evidence type="ECO:0000313" key="13">
    <source>
        <dbReference type="EMBL" id="GGK01719.1"/>
    </source>
</evidence>
<feature type="domain" description="General secretion pathway GspH" evidence="12">
    <location>
        <begin position="45"/>
        <end position="142"/>
    </location>
</feature>
<comment type="similarity">
    <text evidence="9">Belongs to the GSP H family.</text>
</comment>
<dbReference type="InterPro" id="IPR022346">
    <property type="entry name" value="T2SS_GspH"/>
</dbReference>
<dbReference type="PROSITE" id="PS00409">
    <property type="entry name" value="PROKAR_NTER_METHYL"/>
    <property type="match status" value="1"/>
</dbReference>
<comment type="caution">
    <text evidence="13">The sequence shown here is derived from an EMBL/GenBank/DDBJ whole genome shotgun (WGS) entry which is preliminary data.</text>
</comment>
<evidence type="ECO:0000256" key="7">
    <source>
        <dbReference type="ARBA" id="ARBA00022989"/>
    </source>
</evidence>
<name>A0A917PZH2_9PSED</name>
<keyword evidence="8 11" id="KW-0472">Membrane</keyword>
<dbReference type="Proteomes" id="UP000635983">
    <property type="component" value="Unassembled WGS sequence"/>
</dbReference>
<dbReference type="GO" id="GO:0015627">
    <property type="term" value="C:type II protein secretion system complex"/>
    <property type="evidence" value="ECO:0007669"/>
    <property type="project" value="InterPro"/>
</dbReference>
<accession>A0A917PZH2</accession>
<evidence type="ECO:0000256" key="1">
    <source>
        <dbReference type="ARBA" id="ARBA00004377"/>
    </source>
</evidence>
<evidence type="ECO:0000259" key="12">
    <source>
        <dbReference type="Pfam" id="PF12019"/>
    </source>
</evidence>
<evidence type="ECO:0000313" key="14">
    <source>
        <dbReference type="Proteomes" id="UP000635983"/>
    </source>
</evidence>
<dbReference type="EMBL" id="BMPO01000006">
    <property type="protein sequence ID" value="GGK01719.1"/>
    <property type="molecule type" value="Genomic_DNA"/>
</dbReference>
<sequence length="163" mass="17459">MLNRRSTSGFTLVELMIIVVLLGVVTAVALPSFSQLVSGNRTQSAASELTALLQFSRESALTRRAAATVCLDDSTVWFVSPGNQCDQDNTLRTMEVAAGVQVATSDDSLVFRHNGSAPEQTIVLCHDEDFANGYTLTVQSSGLVRSSKRGQTADEQPMSSCEP</sequence>
<proteinExistence type="inferred from homology"/>
<organism evidence="13 14">
    <name type="scientific">Pseudomonas matsuisoli</name>
    <dbReference type="NCBI Taxonomy" id="1515666"/>
    <lineage>
        <taxon>Bacteria</taxon>
        <taxon>Pseudomonadati</taxon>
        <taxon>Pseudomonadota</taxon>
        <taxon>Gammaproteobacteria</taxon>
        <taxon>Pseudomonadales</taxon>
        <taxon>Pseudomonadaceae</taxon>
        <taxon>Pseudomonas</taxon>
    </lineage>
</organism>